<gene>
    <name evidence="2" type="ORF">FIC94_15320</name>
</gene>
<organism evidence="2 3">
    <name type="scientific">Ochrobactrum teleogrylli</name>
    <dbReference type="NCBI Taxonomy" id="2479765"/>
    <lineage>
        <taxon>Bacteria</taxon>
        <taxon>Pseudomonadati</taxon>
        <taxon>Pseudomonadota</taxon>
        <taxon>Alphaproteobacteria</taxon>
        <taxon>Hyphomicrobiales</taxon>
        <taxon>Brucellaceae</taxon>
        <taxon>Brucella/Ochrobactrum group</taxon>
        <taxon>Ochrobactrum</taxon>
    </lineage>
</organism>
<evidence type="ECO:0000259" key="1">
    <source>
        <dbReference type="Pfam" id="PF01755"/>
    </source>
</evidence>
<accession>A0ABY2Y2C2</accession>
<evidence type="ECO:0000313" key="3">
    <source>
        <dbReference type="Proteomes" id="UP000312784"/>
    </source>
</evidence>
<dbReference type="CDD" id="cd06532">
    <property type="entry name" value="Glyco_transf_25"/>
    <property type="match status" value="1"/>
</dbReference>
<dbReference type="Pfam" id="PF01755">
    <property type="entry name" value="Glyco_transf_25"/>
    <property type="match status" value="1"/>
</dbReference>
<name>A0ABY2Y2C2_9HYPH</name>
<dbReference type="Proteomes" id="UP000312784">
    <property type="component" value="Unassembled WGS sequence"/>
</dbReference>
<keyword evidence="3" id="KW-1185">Reference proteome</keyword>
<comment type="caution">
    <text evidence="2">The sequence shown here is derived from an EMBL/GenBank/DDBJ whole genome shotgun (WGS) entry which is preliminary data.</text>
</comment>
<protein>
    <submittedName>
        <fullName evidence="2">Glycosyltransferase family 25 protein</fullName>
    </submittedName>
</protein>
<reference evidence="2 3" key="1">
    <citation type="submission" date="2019-06" db="EMBL/GenBank/DDBJ databases">
        <title>Ochrobactrum cricket sp.nov., isolated from the insect Teleogryllus occipitalis living in deserted cropland.</title>
        <authorList>
            <person name="Hu M."/>
        </authorList>
    </citation>
    <scope>NUCLEOTIDE SEQUENCE [LARGE SCALE GENOMIC DNA]</scope>
    <source>
        <strain evidence="2 3">LCB8</strain>
    </source>
</reference>
<dbReference type="InterPro" id="IPR002654">
    <property type="entry name" value="Glyco_trans_25"/>
</dbReference>
<dbReference type="EMBL" id="VEWL01000009">
    <property type="protein sequence ID" value="TNV13978.1"/>
    <property type="molecule type" value="Genomic_DNA"/>
</dbReference>
<proteinExistence type="predicted"/>
<evidence type="ECO:0000313" key="2">
    <source>
        <dbReference type="EMBL" id="TNV13978.1"/>
    </source>
</evidence>
<feature type="domain" description="Glycosyl transferase family 25" evidence="1">
    <location>
        <begin position="6"/>
        <end position="179"/>
    </location>
</feature>
<sequence>MINSVPVYVINLARSRDRWERLQQSADAFSLDLRRVEAVEGKLLQPDELGDFDEAGFRRYHGKIALPAEIGCYFSHIRGLEMIAAAPEPFAVLVEDDVLFTPAFVPFVEKAIRISGWDAIKLVNHRTAAFRSFRQVDDEFAIGRCLHGPLGSAAAYLVTREGAKKLLASIRLMQLPFDVALERGWAGNYEIFTTDKPAVNLAAGMVSTIAEGRSAYAKKRLPPYKRLTTLFFRGADYVRRIVYALAKRNLKEAAD</sequence>